<evidence type="ECO:0000313" key="3">
    <source>
        <dbReference type="EMBL" id="SUQ01884.1"/>
    </source>
</evidence>
<evidence type="ECO:0000313" key="2">
    <source>
        <dbReference type="EMBL" id="CEK28186.1"/>
    </source>
</evidence>
<evidence type="ECO:0000313" key="4">
    <source>
        <dbReference type="Proteomes" id="UP000255169"/>
    </source>
</evidence>
<dbReference type="GO" id="GO:0007165">
    <property type="term" value="P:signal transduction"/>
    <property type="evidence" value="ECO:0007669"/>
    <property type="project" value="InterPro"/>
</dbReference>
<dbReference type="InterPro" id="IPR008936">
    <property type="entry name" value="Rho_GTPase_activation_prot"/>
</dbReference>
<name>A0A085U4T3_YERRU</name>
<dbReference type="Gene3D" id="1.10.555.10">
    <property type="entry name" value="Rho GTPase activation protein"/>
    <property type="match status" value="1"/>
</dbReference>
<dbReference type="GeneID" id="66880081"/>
<reference evidence="2" key="1">
    <citation type="journal article" date="2015" name="Genome Announc.">
        <title>Complete Genome Sequence of Yersinia ruckeri Strain CSF007-82, Etiologic Agent of Red Mouth Disease in Salmonid Fish.</title>
        <authorList>
            <person name="Nelson M.C."/>
            <person name="LaPatra S.E."/>
            <person name="Welch T.J."/>
            <person name="Graf J."/>
        </authorList>
    </citation>
    <scope>NUCLEOTIDE SEQUENCE</scope>
    <source>
        <strain evidence="2">CSF007-82</strain>
    </source>
</reference>
<dbReference type="SUPFAM" id="SSF48350">
    <property type="entry name" value="GTPase activation domain, GAP"/>
    <property type="match status" value="1"/>
</dbReference>
<proteinExistence type="predicted"/>
<dbReference type="Proteomes" id="UP000255169">
    <property type="component" value="Unassembled WGS sequence"/>
</dbReference>
<dbReference type="EMBL" id="LN681231">
    <property type="protein sequence ID" value="CEK28186.1"/>
    <property type="molecule type" value="Genomic_DNA"/>
</dbReference>
<dbReference type="PROSITE" id="PS50238">
    <property type="entry name" value="RHOGAP"/>
    <property type="match status" value="1"/>
</dbReference>
<feature type="domain" description="Rho-GAP" evidence="1">
    <location>
        <begin position="73"/>
        <end position="260"/>
    </location>
</feature>
<organism evidence="2">
    <name type="scientific">Yersinia ruckeri</name>
    <dbReference type="NCBI Taxonomy" id="29486"/>
    <lineage>
        <taxon>Bacteria</taxon>
        <taxon>Pseudomonadati</taxon>
        <taxon>Pseudomonadota</taxon>
        <taxon>Gammaproteobacteria</taxon>
        <taxon>Enterobacterales</taxon>
        <taxon>Yersiniaceae</taxon>
        <taxon>Yersinia</taxon>
    </lineage>
</organism>
<keyword evidence="4" id="KW-1185">Reference proteome</keyword>
<reference evidence="3 4" key="2">
    <citation type="submission" date="2018-06" db="EMBL/GenBank/DDBJ databases">
        <authorList>
            <consortium name="Pathogen Informatics"/>
            <person name="Doyle S."/>
        </authorList>
    </citation>
    <scope>NUCLEOTIDE SEQUENCE [LARGE SCALE GENOMIC DNA]</scope>
    <source>
        <strain evidence="3 4">NCTC10476</strain>
    </source>
</reference>
<dbReference type="AlphaFoldDB" id="A0A085U4T3"/>
<sequence length="278" mass="31376">MGINFLTKSNSYYIGQESKWVKTKNAKDQKYQCITSLASQLTRCYQPPVVAPHFSAMINPQAGWNDGSRNHINGLAQVLSADERFSYVQKVTLLCSEVDNRYAADQLDGIFRVSINKSHVEDMLQKNTLPFDQWITHPSLVDSALLGKLLKDEVIASFPKFTLAECHQINKNPEVIQQIITKKLSTLSEEKNSALAKIFNTIGHCAKNNDTNAKLNVQSVSISIAPNLFSDECYQTGKEKQNGKETEMAAFELKEMGKIYVKLFKDWKRMPVPAHFLP</sequence>
<gene>
    <name evidence="2" type="ORF">CSF007_12235</name>
    <name evidence="3" type="ORF">NCTC10476_03267</name>
</gene>
<protein>
    <recommendedName>
        <fullName evidence="1">Rho-GAP domain-containing protein</fullName>
    </recommendedName>
</protein>
<evidence type="ECO:0000259" key="1">
    <source>
        <dbReference type="PROSITE" id="PS50238"/>
    </source>
</evidence>
<accession>A0A085U4T3</accession>
<dbReference type="InterPro" id="IPR000198">
    <property type="entry name" value="RhoGAP_dom"/>
</dbReference>
<dbReference type="PATRIC" id="fig|29486.44.peg.2612"/>
<dbReference type="EMBL" id="UHJG01000001">
    <property type="protein sequence ID" value="SUQ01884.1"/>
    <property type="molecule type" value="Genomic_DNA"/>
</dbReference>
<dbReference type="RefSeq" id="WP_004717823.1">
    <property type="nucleotide sequence ID" value="NZ_CCYO01000025.1"/>
</dbReference>